<feature type="domain" description="Pentatricopeptide repeat-containing protein-mitochondrial" evidence="7">
    <location>
        <begin position="653"/>
        <end position="762"/>
    </location>
</feature>
<keyword evidence="9" id="KW-1185">Reference proteome</keyword>
<evidence type="ECO:0000256" key="2">
    <source>
        <dbReference type="ARBA" id="ARBA00022737"/>
    </source>
</evidence>
<protein>
    <recommendedName>
        <fullName evidence="7">Pentatricopeptide repeat-containing protein-mitochondrial domain-containing protein</fullName>
    </recommendedName>
</protein>
<keyword evidence="2" id="KW-0677">Repeat</keyword>
<dbReference type="STRING" id="1314783.A0A165UN33"/>
<evidence type="ECO:0000259" key="7">
    <source>
        <dbReference type="Pfam" id="PF23276"/>
    </source>
</evidence>
<dbReference type="Pfam" id="PF23276">
    <property type="entry name" value="TPR_24"/>
    <property type="match status" value="1"/>
</dbReference>
<gene>
    <name evidence="8" type="ORF">DAEQUDRAFT_23800</name>
</gene>
<dbReference type="InterPro" id="IPR011990">
    <property type="entry name" value="TPR-like_helical_dom_sf"/>
</dbReference>
<evidence type="ECO:0000313" key="9">
    <source>
        <dbReference type="Proteomes" id="UP000076727"/>
    </source>
</evidence>
<evidence type="ECO:0000256" key="6">
    <source>
        <dbReference type="SAM" id="MobiDB-lite"/>
    </source>
</evidence>
<comment type="similarity">
    <text evidence="1">Belongs to the CCM1 family.</text>
</comment>
<feature type="repeat" description="PPR" evidence="5">
    <location>
        <begin position="672"/>
        <end position="706"/>
    </location>
</feature>
<dbReference type="PROSITE" id="PS51375">
    <property type="entry name" value="PPR"/>
    <property type="match status" value="3"/>
</dbReference>
<accession>A0A165UN33</accession>
<dbReference type="NCBIfam" id="TIGR00756">
    <property type="entry name" value="PPR"/>
    <property type="match status" value="3"/>
</dbReference>
<comment type="subunit">
    <text evidence="4">Binds to mitochondrial small subunit 15S rRNA.</text>
</comment>
<feature type="region of interest" description="Disordered" evidence="6">
    <location>
        <begin position="354"/>
        <end position="379"/>
    </location>
</feature>
<reference evidence="8 9" key="1">
    <citation type="journal article" date="2016" name="Mol. Biol. Evol.">
        <title>Comparative Genomics of Early-Diverging Mushroom-Forming Fungi Provides Insights into the Origins of Lignocellulose Decay Capabilities.</title>
        <authorList>
            <person name="Nagy L.G."/>
            <person name="Riley R."/>
            <person name="Tritt A."/>
            <person name="Adam C."/>
            <person name="Daum C."/>
            <person name="Floudas D."/>
            <person name="Sun H."/>
            <person name="Yadav J.S."/>
            <person name="Pangilinan J."/>
            <person name="Larsson K.H."/>
            <person name="Matsuura K."/>
            <person name="Barry K."/>
            <person name="Labutti K."/>
            <person name="Kuo R."/>
            <person name="Ohm R.A."/>
            <person name="Bhattacharya S.S."/>
            <person name="Shirouzu T."/>
            <person name="Yoshinaga Y."/>
            <person name="Martin F.M."/>
            <person name="Grigoriev I.V."/>
            <person name="Hibbett D.S."/>
        </authorList>
    </citation>
    <scope>NUCLEOTIDE SEQUENCE [LARGE SCALE GENOMIC DNA]</scope>
    <source>
        <strain evidence="8 9">L-15889</strain>
    </source>
</reference>
<dbReference type="Proteomes" id="UP000076727">
    <property type="component" value="Unassembled WGS sequence"/>
</dbReference>
<dbReference type="Pfam" id="PF13812">
    <property type="entry name" value="PPR_3"/>
    <property type="match status" value="1"/>
</dbReference>
<comment type="function">
    <text evidence="3">Regulates mitochondrial small subunit maturation by controlling 15S rRNA 5'-end processing. Localizes to the 5' precursor of the 15S rRNA in a position that is subsequently occupied by mS47 in the mature yeast mtSSU. Uses structure and sequence-specific RNA recognition, binding to a single-stranded region of the precursor and specifically recognizing bases -6 to -1. The exchange of Ccm1 for mS47 is coupled to the irreversible removal of precursor rRNA that is accompanied by conformational changes of the mitoribosomal proteins uS5m and mS26. These conformational changes signal completion of 5'-end rRNA processing through protection of the mature 5'-end of the 15S rRNA and stabilization of mS47. The removal of the 5' precursor together with the dissociation of Ccm1 may be catalyzed by the 5'-3' exoribonuclease Pet127. Involved in the specific removal of group I introns in mitochondrial encoded transcripts.</text>
</comment>
<dbReference type="EMBL" id="KV429032">
    <property type="protein sequence ID" value="KZT75166.1"/>
    <property type="molecule type" value="Genomic_DNA"/>
</dbReference>
<feature type="region of interest" description="Disordered" evidence="6">
    <location>
        <begin position="67"/>
        <end position="105"/>
    </location>
</feature>
<evidence type="ECO:0000256" key="5">
    <source>
        <dbReference type="PROSITE-ProRule" id="PRU00708"/>
    </source>
</evidence>
<dbReference type="InterPro" id="IPR057027">
    <property type="entry name" value="TPR_mt"/>
</dbReference>
<dbReference type="OrthoDB" id="185373at2759"/>
<feature type="region of interest" description="Disordered" evidence="6">
    <location>
        <begin position="568"/>
        <end position="604"/>
    </location>
</feature>
<dbReference type="PANTHER" id="PTHR47447:SF17">
    <property type="entry name" value="OS12G0638900 PROTEIN"/>
    <property type="match status" value="1"/>
</dbReference>
<evidence type="ECO:0000256" key="1">
    <source>
        <dbReference type="ARBA" id="ARBA00006192"/>
    </source>
</evidence>
<sequence>MPWRAVQVYGHLRRTALLQVSTPRTVICKSSLVTQPFHQSITSKWPATAAALSVQIPSVGHTRSIEDVGGSTNGSVVDGQPRVPQSDRVPKVRRSRGVREDDPEDPVEEAIDSMFHRLSETGSLPDAQGSSKWAEFQAKLCEPGLVIQLAVRLVKTQKPHRALRVLFLSHMLGCKLRQHGYESVAYQLASTGQWSLVTSLVELARRQSGMTTLRLLNWRARAIVNAQDFAALDRVLDIFEQEQVRPDRRTFRIIISGHLHNRDLARAKRCLAAMEEGGIKVDASTHALIIASYREFGLAHSVKEKALDVLAESDDRSATNIINSLVQQCLDRGDLENAMRYLALFDSNDVPAAGGSSIQQGGDLSPVESPHSQRRSTPPQDAYTFTILINYLATQADLPRALHILERMKESGVQPDSSTAAALVRIHFAAGEVSAAIRIVANMCQARHVPGVLFERLGLTASGSDKPSLLPVGLPPTAEVFNALIRGVLATRGLNGMITALRIMKLCNVFPDETTAHILLLHLDKVERATPRDIMRHFHRLLPYRVIPTVRHLNVMLQSILRRQVNARRQMDRNPAKESSAAEGDEVDISGWDRTPKTTEDTYDPAAGLEIPQWLSYRTQAQPTMRSLVAREIRSDRATYALRLRHDAVIKRDLAMAKQSFQAMINRGLHPNEYHFAAVMEGYAHLGDVDGAEGVMDSALKEGIRPNVKLYTILINACARQKNPGRALRIFRAMLGADVQPDVFAVHAVVQVFLAAEKKTDARRILLQLWPTVADLPEGVDTSGPLSSLLKFLLSLGGKGDKDKKPLSGREARMMRWKVNRIVQRWTGPSSRGF</sequence>
<evidence type="ECO:0000256" key="3">
    <source>
        <dbReference type="ARBA" id="ARBA00044493"/>
    </source>
</evidence>
<dbReference type="InterPro" id="IPR002885">
    <property type="entry name" value="PPR_rpt"/>
</dbReference>
<feature type="repeat" description="PPR" evidence="5">
    <location>
        <begin position="707"/>
        <end position="741"/>
    </location>
</feature>
<evidence type="ECO:0000313" key="8">
    <source>
        <dbReference type="EMBL" id="KZT75166.1"/>
    </source>
</evidence>
<name>A0A165UN33_9APHY</name>
<evidence type="ECO:0000256" key="4">
    <source>
        <dbReference type="ARBA" id="ARBA00044511"/>
    </source>
</evidence>
<dbReference type="Gene3D" id="1.25.40.10">
    <property type="entry name" value="Tetratricopeptide repeat domain"/>
    <property type="match status" value="3"/>
</dbReference>
<organism evidence="8 9">
    <name type="scientific">Daedalea quercina L-15889</name>
    <dbReference type="NCBI Taxonomy" id="1314783"/>
    <lineage>
        <taxon>Eukaryota</taxon>
        <taxon>Fungi</taxon>
        <taxon>Dikarya</taxon>
        <taxon>Basidiomycota</taxon>
        <taxon>Agaricomycotina</taxon>
        <taxon>Agaricomycetes</taxon>
        <taxon>Polyporales</taxon>
        <taxon>Fomitopsis</taxon>
    </lineage>
</organism>
<dbReference type="AlphaFoldDB" id="A0A165UN33"/>
<dbReference type="PANTHER" id="PTHR47447">
    <property type="entry name" value="OS03G0856100 PROTEIN"/>
    <property type="match status" value="1"/>
</dbReference>
<proteinExistence type="inferred from homology"/>
<feature type="repeat" description="PPR" evidence="5">
    <location>
        <begin position="381"/>
        <end position="415"/>
    </location>
</feature>